<feature type="domain" description="MACPF" evidence="2">
    <location>
        <begin position="4"/>
        <end position="70"/>
    </location>
</feature>
<keyword evidence="4" id="KW-1185">Reference proteome</keyword>
<evidence type="ECO:0000256" key="1">
    <source>
        <dbReference type="SAM" id="Phobius"/>
    </source>
</evidence>
<reference evidence="4" key="1">
    <citation type="submission" date="2024-04" db="EMBL/GenBank/DDBJ databases">
        <title>Salinicola lusitanus LLJ914,a marine bacterium isolated from the Okinawa Trough.</title>
        <authorList>
            <person name="Li J."/>
        </authorList>
    </citation>
    <scope>NUCLEOTIDE SEQUENCE [LARGE SCALE GENOMIC DNA]</scope>
</reference>
<keyword evidence="1" id="KW-0812">Transmembrane</keyword>
<evidence type="ECO:0000313" key="4">
    <source>
        <dbReference type="Proteomes" id="UP001460270"/>
    </source>
</evidence>
<evidence type="ECO:0000259" key="2">
    <source>
        <dbReference type="Pfam" id="PF01823"/>
    </source>
</evidence>
<keyword evidence="1" id="KW-1133">Transmembrane helix</keyword>
<dbReference type="AlphaFoldDB" id="A0AAW0PZJ0"/>
<feature type="transmembrane region" description="Helical" evidence="1">
    <location>
        <begin position="285"/>
        <end position="304"/>
    </location>
</feature>
<dbReference type="EMBL" id="JBBPFD010000003">
    <property type="protein sequence ID" value="KAK7933641.1"/>
    <property type="molecule type" value="Genomic_DNA"/>
</dbReference>
<proteinExistence type="predicted"/>
<dbReference type="Pfam" id="PF01823">
    <property type="entry name" value="MACPF"/>
    <property type="match status" value="1"/>
</dbReference>
<protein>
    <recommendedName>
        <fullName evidence="2">MACPF domain-containing protein</fullName>
    </recommendedName>
</protein>
<keyword evidence="1" id="KW-0472">Membrane</keyword>
<evidence type="ECO:0000313" key="3">
    <source>
        <dbReference type="EMBL" id="KAK7933641.1"/>
    </source>
</evidence>
<dbReference type="InterPro" id="IPR020864">
    <property type="entry name" value="MACPF"/>
</dbReference>
<dbReference type="Proteomes" id="UP001460270">
    <property type="component" value="Unassembled WGS sequence"/>
</dbReference>
<comment type="caution">
    <text evidence="3">The sequence shown here is derived from an EMBL/GenBank/DDBJ whole genome shotgun (WGS) entry which is preliminary data.</text>
</comment>
<name>A0AAW0PZJ0_9GOBI</name>
<gene>
    <name evidence="3" type="ORF">WMY93_004537</name>
</gene>
<accession>A0AAW0PZJ0</accession>
<sequence>MVVDYGTHVIKSVDAGASLVAEDYLDSKYVSANAEQQSKIETEAGFHFFNLLKFEDNKFGIGLKNVDQSSSKVAGKHKNNLVAIDRSGVPLHYVINQNTVPDLPLPTVEKVSESLKKAIQRYYEVNTRPGCVDVSSQNFNFQANVDDASCEGPATNLSFGGVFQQCTQLSSNAEPFVRNWPKRTQTQFSQHLATVSDNCEIFYCAPSMTFTGGELKPVILPPFTKPPQVRMEADNKVMVMTEGEKTWVRLGNDKQWKPAKPEEIVKMLKQIDSDSNKVSAAEKTGVAGLLALMALVAVVAVVIIRRRRKKQSNQIYEQF</sequence>
<organism evidence="3 4">
    <name type="scientific">Mugilogobius chulae</name>
    <name type="common">yellowstripe goby</name>
    <dbReference type="NCBI Taxonomy" id="88201"/>
    <lineage>
        <taxon>Eukaryota</taxon>
        <taxon>Metazoa</taxon>
        <taxon>Chordata</taxon>
        <taxon>Craniata</taxon>
        <taxon>Vertebrata</taxon>
        <taxon>Euteleostomi</taxon>
        <taxon>Actinopterygii</taxon>
        <taxon>Neopterygii</taxon>
        <taxon>Teleostei</taxon>
        <taxon>Neoteleostei</taxon>
        <taxon>Acanthomorphata</taxon>
        <taxon>Gobiaria</taxon>
        <taxon>Gobiiformes</taxon>
        <taxon>Gobioidei</taxon>
        <taxon>Gobiidae</taxon>
        <taxon>Gobionellinae</taxon>
        <taxon>Mugilogobius</taxon>
    </lineage>
</organism>